<dbReference type="AlphaFoldDB" id="A0A2K2D612"/>
<dbReference type="PROSITE" id="PS50181">
    <property type="entry name" value="FBOX"/>
    <property type="match status" value="1"/>
</dbReference>
<evidence type="ECO:0000313" key="3">
    <source>
        <dbReference type="EMBL" id="PNT69725.1"/>
    </source>
</evidence>
<dbReference type="EnsemblPlants" id="PNT69725">
    <property type="protein sequence ID" value="PNT69725"/>
    <property type="gene ID" value="BRADI_3g60440v3"/>
</dbReference>
<dbReference type="EMBL" id="CM000882">
    <property type="protein sequence ID" value="PNT69725.1"/>
    <property type="molecule type" value="Genomic_DNA"/>
</dbReference>
<dbReference type="RefSeq" id="XP_024316564.1">
    <property type="nucleotide sequence ID" value="XM_024460796.1"/>
</dbReference>
<evidence type="ECO:0000259" key="2">
    <source>
        <dbReference type="PROSITE" id="PS50181"/>
    </source>
</evidence>
<accession>A0A2K2D612</accession>
<dbReference type="InterPro" id="IPR001810">
    <property type="entry name" value="F-box_dom"/>
</dbReference>
<protein>
    <recommendedName>
        <fullName evidence="2">F-box domain-containing protein</fullName>
    </recommendedName>
</protein>
<keyword evidence="5" id="KW-1185">Reference proteome</keyword>
<dbReference type="STRING" id="15368.A0A2K2D612"/>
<dbReference type="Pfam" id="PF23622">
    <property type="entry name" value="LRR_At1g61320_AtMIF1"/>
    <property type="match status" value="1"/>
</dbReference>
<reference evidence="4" key="3">
    <citation type="submission" date="2018-08" db="UniProtKB">
        <authorList>
            <consortium name="EnsemblPlants"/>
        </authorList>
    </citation>
    <scope>IDENTIFICATION</scope>
    <source>
        <strain evidence="4">cv. Bd21</strain>
    </source>
</reference>
<dbReference type="GeneID" id="100840838"/>
<dbReference type="Gramene" id="PNT69725">
    <property type="protein sequence ID" value="PNT69725"/>
    <property type="gene ID" value="BRADI_3g60440v3"/>
</dbReference>
<reference evidence="3 4" key="1">
    <citation type="journal article" date="2010" name="Nature">
        <title>Genome sequencing and analysis of the model grass Brachypodium distachyon.</title>
        <authorList>
            <consortium name="International Brachypodium Initiative"/>
        </authorList>
    </citation>
    <scope>NUCLEOTIDE SEQUENCE [LARGE SCALE GENOMIC DNA]</scope>
    <source>
        <strain evidence="3">Bd21</strain>
        <strain evidence="4">cv. Bd21</strain>
    </source>
</reference>
<dbReference type="Pfam" id="PF00646">
    <property type="entry name" value="F-box"/>
    <property type="match status" value="1"/>
</dbReference>
<proteinExistence type="predicted"/>
<dbReference type="InterPro" id="IPR055357">
    <property type="entry name" value="LRR_At1g61320_AtMIF1"/>
</dbReference>
<dbReference type="SUPFAM" id="SSF81383">
    <property type="entry name" value="F-box domain"/>
    <property type="match status" value="1"/>
</dbReference>
<evidence type="ECO:0000256" key="1">
    <source>
        <dbReference type="SAM" id="MobiDB-lite"/>
    </source>
</evidence>
<dbReference type="PANTHER" id="PTHR35545">
    <property type="entry name" value="F-BOX DOMAIN-CONTAINING PROTEIN"/>
    <property type="match status" value="1"/>
</dbReference>
<dbReference type="OrthoDB" id="615241at2759"/>
<dbReference type="Proteomes" id="UP000008810">
    <property type="component" value="Chromosome 3"/>
</dbReference>
<dbReference type="InterPro" id="IPR036047">
    <property type="entry name" value="F-box-like_dom_sf"/>
</dbReference>
<feature type="region of interest" description="Disordered" evidence="1">
    <location>
        <begin position="1"/>
        <end position="37"/>
    </location>
</feature>
<evidence type="ECO:0000313" key="4">
    <source>
        <dbReference type="EnsemblPlants" id="PNT69725"/>
    </source>
</evidence>
<dbReference type="PANTHER" id="PTHR35545:SF17">
    <property type="entry name" value="OS03G0157000 PROTEIN"/>
    <property type="match status" value="1"/>
</dbReference>
<sequence>MEPSRRFRRLRKASDLSSTAASSYSKPLTHRTNNSEDVRISSLPDEMLILILDKLDARTTTTTTILSKRWLDLPRRSHTSYDISVHELLPPRYHRLKQAMTELKAGYEAEKNSHHLTDYVAVRERYERWMKRVDLLSPILRRYERRAMLCYVKRVNAFLLGGAPKRGSRIVQRCYVKRVNAFLLGAPKKHRPVQKLRLQSLKTSRTNIDQWVAAAIAGCGVEERELDFGDFGCPYDFRLLDGLQDLRLKRLVLSSWFHHLAPGSSVFQGLTQLTLYRMSDLRSVCDVVANCVRLVDLRLRHSCVDDACFRIDAPASKLKKLQLDRCKIRKIYLHSLPCLETFAFRGEPAKLYYVEVPRLRRVSLNFLQEIGDDNGSKDGSSSSSSSSMTYPLSKFLKGWIPPLEYLVLQLKGSQVWIEPIAFPGLLGHLRKLFVANVPTSWDVFWIFSLLDAAPALESLHLHIDKSSSAEETSAVVLDVEMEHREYHRLKELVVVGFDGAGWQTGFVKRIMRDAEARPSARRASRRRRRRAW</sequence>
<dbReference type="SUPFAM" id="SSF52047">
    <property type="entry name" value="RNI-like"/>
    <property type="match status" value="1"/>
</dbReference>
<dbReference type="Gene3D" id="3.80.10.10">
    <property type="entry name" value="Ribonuclease Inhibitor"/>
    <property type="match status" value="1"/>
</dbReference>
<feature type="domain" description="F-box" evidence="2">
    <location>
        <begin position="37"/>
        <end position="84"/>
    </location>
</feature>
<gene>
    <name evidence="4" type="primary">LOC100840838</name>
    <name evidence="3" type="ORF">BRADI_3g60440v3</name>
</gene>
<organism evidence="3">
    <name type="scientific">Brachypodium distachyon</name>
    <name type="common">Purple false brome</name>
    <name type="synonym">Trachynia distachya</name>
    <dbReference type="NCBI Taxonomy" id="15368"/>
    <lineage>
        <taxon>Eukaryota</taxon>
        <taxon>Viridiplantae</taxon>
        <taxon>Streptophyta</taxon>
        <taxon>Embryophyta</taxon>
        <taxon>Tracheophyta</taxon>
        <taxon>Spermatophyta</taxon>
        <taxon>Magnoliopsida</taxon>
        <taxon>Liliopsida</taxon>
        <taxon>Poales</taxon>
        <taxon>Poaceae</taxon>
        <taxon>BOP clade</taxon>
        <taxon>Pooideae</taxon>
        <taxon>Stipodae</taxon>
        <taxon>Brachypodieae</taxon>
        <taxon>Brachypodium</taxon>
    </lineage>
</organism>
<feature type="compositionally biased region" description="Basic residues" evidence="1">
    <location>
        <begin position="1"/>
        <end position="11"/>
    </location>
</feature>
<name>A0A2K2D612_BRADI</name>
<feature type="compositionally biased region" description="Low complexity" evidence="1">
    <location>
        <begin position="15"/>
        <end position="25"/>
    </location>
</feature>
<reference evidence="3" key="2">
    <citation type="submission" date="2017-06" db="EMBL/GenBank/DDBJ databases">
        <title>WGS assembly of Brachypodium distachyon.</title>
        <authorList>
            <consortium name="The International Brachypodium Initiative"/>
            <person name="Lucas S."/>
            <person name="Harmon-Smith M."/>
            <person name="Lail K."/>
            <person name="Tice H."/>
            <person name="Grimwood J."/>
            <person name="Bruce D."/>
            <person name="Barry K."/>
            <person name="Shu S."/>
            <person name="Lindquist E."/>
            <person name="Wang M."/>
            <person name="Pitluck S."/>
            <person name="Vogel J.P."/>
            <person name="Garvin D.F."/>
            <person name="Mockler T.C."/>
            <person name="Schmutz J."/>
            <person name="Rokhsar D."/>
            <person name="Bevan M.W."/>
        </authorList>
    </citation>
    <scope>NUCLEOTIDE SEQUENCE</scope>
    <source>
        <strain evidence="3">Bd21</strain>
    </source>
</reference>
<dbReference type="InterPro" id="IPR032675">
    <property type="entry name" value="LRR_dom_sf"/>
</dbReference>
<evidence type="ECO:0000313" key="5">
    <source>
        <dbReference type="Proteomes" id="UP000008810"/>
    </source>
</evidence>